<reference evidence="1" key="1">
    <citation type="submission" date="2021-02" db="EMBL/GenBank/DDBJ databases">
        <authorList>
            <person name="Nowell W R."/>
        </authorList>
    </citation>
    <scope>NUCLEOTIDE SEQUENCE</scope>
</reference>
<evidence type="ECO:0000313" key="1">
    <source>
        <dbReference type="EMBL" id="CAF1325032.1"/>
    </source>
</evidence>
<dbReference type="AlphaFoldDB" id="A0A815F8B1"/>
<protein>
    <submittedName>
        <fullName evidence="1">Uncharacterized protein</fullName>
    </submittedName>
</protein>
<comment type="caution">
    <text evidence="1">The sequence shown here is derived from an EMBL/GenBank/DDBJ whole genome shotgun (WGS) entry which is preliminary data.</text>
</comment>
<gene>
    <name evidence="1" type="ORF">QVE165_LOCUS32562</name>
</gene>
<accession>A0A815F8B1</accession>
<keyword evidence="2" id="KW-1185">Reference proteome</keyword>
<dbReference type="OrthoDB" id="9992187at2759"/>
<proteinExistence type="predicted"/>
<dbReference type="EMBL" id="CAJNOM010000290">
    <property type="protein sequence ID" value="CAF1325032.1"/>
    <property type="molecule type" value="Genomic_DNA"/>
</dbReference>
<evidence type="ECO:0000313" key="2">
    <source>
        <dbReference type="Proteomes" id="UP000663832"/>
    </source>
</evidence>
<sequence>MYKFGFDNCDKIVELSEEEIRRIPYLLTLISHKDDFLSIKNDKNEYILHHPICYNLLIPILNSINNETPYSLLNDLSINENIFNVLQLFDYVCLNQPIFLSDQNRFFTYYREKNLCEVRNNAARFVLSLTKNEHNLNDFGTIEYIFSLISVIFSNKNIFSSQFRYHTYTILEEYIFPLFFKKHPIYLLNDIKQNYRTDSNIYLCDDNQTVPIDCENDFVWKGYYEDKINNIIQQSYIMMLGGTRVRKCNIPPRRLYADHMNKLLTYSYNLLQKIKETELLSKESTSVTINSNESQLARLGCFNTRYKQTQIDKFKHKYKTKVNKYR</sequence>
<organism evidence="1 2">
    <name type="scientific">Adineta steineri</name>
    <dbReference type="NCBI Taxonomy" id="433720"/>
    <lineage>
        <taxon>Eukaryota</taxon>
        <taxon>Metazoa</taxon>
        <taxon>Spiralia</taxon>
        <taxon>Gnathifera</taxon>
        <taxon>Rotifera</taxon>
        <taxon>Eurotatoria</taxon>
        <taxon>Bdelloidea</taxon>
        <taxon>Adinetida</taxon>
        <taxon>Adinetidae</taxon>
        <taxon>Adineta</taxon>
    </lineage>
</organism>
<name>A0A815F8B1_9BILA</name>
<dbReference type="Proteomes" id="UP000663832">
    <property type="component" value="Unassembled WGS sequence"/>
</dbReference>